<dbReference type="InterPro" id="IPR027417">
    <property type="entry name" value="P-loop_NTPase"/>
</dbReference>
<evidence type="ECO:0000256" key="2">
    <source>
        <dbReference type="ARBA" id="ARBA00022737"/>
    </source>
</evidence>
<dbReference type="InterPro" id="IPR003439">
    <property type="entry name" value="ABC_transporter-like_ATP-bd"/>
</dbReference>
<protein>
    <submittedName>
        <fullName evidence="6">MRP1 protein</fullName>
    </submittedName>
</protein>
<evidence type="ECO:0000256" key="3">
    <source>
        <dbReference type="ARBA" id="ARBA00022741"/>
    </source>
</evidence>
<feature type="non-terminal residue" evidence="6">
    <location>
        <position position="1"/>
    </location>
</feature>
<evidence type="ECO:0000313" key="7">
    <source>
        <dbReference type="Proteomes" id="UP000623542"/>
    </source>
</evidence>
<proteinExistence type="predicted"/>
<dbReference type="SUPFAM" id="SSF52540">
    <property type="entry name" value="P-loop containing nucleoside triphosphate hydrolases"/>
    <property type="match status" value="1"/>
</dbReference>
<dbReference type="Pfam" id="PF00005">
    <property type="entry name" value="ABC_tran"/>
    <property type="match status" value="1"/>
</dbReference>
<evidence type="ECO:0000313" key="6">
    <source>
        <dbReference type="EMBL" id="NXD32211.1"/>
    </source>
</evidence>
<dbReference type="InterPro" id="IPR050173">
    <property type="entry name" value="ABC_transporter_C-like"/>
</dbReference>
<dbReference type="FunFam" id="3.40.50.300:FF:003492">
    <property type="entry name" value="AGAP012735-PA"/>
    <property type="match status" value="1"/>
</dbReference>
<feature type="domain" description="ABC transporter" evidence="5">
    <location>
        <begin position="13"/>
        <end position="61"/>
    </location>
</feature>
<evidence type="ECO:0000256" key="1">
    <source>
        <dbReference type="ARBA" id="ARBA00004127"/>
    </source>
</evidence>
<organism evidence="6 7">
    <name type="scientific">Elachura formosa</name>
    <name type="common">spotted wren-babbler</name>
    <dbReference type="NCBI Taxonomy" id="1463973"/>
    <lineage>
        <taxon>Eukaryota</taxon>
        <taxon>Metazoa</taxon>
        <taxon>Chordata</taxon>
        <taxon>Craniata</taxon>
        <taxon>Vertebrata</taxon>
        <taxon>Euteleostomi</taxon>
        <taxon>Archelosauria</taxon>
        <taxon>Archosauria</taxon>
        <taxon>Dinosauria</taxon>
        <taxon>Saurischia</taxon>
        <taxon>Theropoda</taxon>
        <taxon>Coelurosauria</taxon>
        <taxon>Aves</taxon>
        <taxon>Neognathae</taxon>
        <taxon>Neoaves</taxon>
        <taxon>Telluraves</taxon>
        <taxon>Australaves</taxon>
        <taxon>Passeriformes</taxon>
        <taxon>Elachuridae</taxon>
        <taxon>Elachura</taxon>
    </lineage>
</organism>
<dbReference type="GO" id="GO:0005524">
    <property type="term" value="F:ATP binding"/>
    <property type="evidence" value="ECO:0007669"/>
    <property type="project" value="UniProtKB-KW"/>
</dbReference>
<keyword evidence="7" id="KW-1185">Reference proteome</keyword>
<keyword evidence="3" id="KW-0547">Nucleotide-binding</keyword>
<dbReference type="PANTHER" id="PTHR24223">
    <property type="entry name" value="ATP-BINDING CASSETTE SUB-FAMILY C"/>
    <property type="match status" value="1"/>
</dbReference>
<dbReference type="Proteomes" id="UP000623542">
    <property type="component" value="Unassembled WGS sequence"/>
</dbReference>
<dbReference type="AlphaFoldDB" id="A0A851UWX5"/>
<dbReference type="GO" id="GO:0042626">
    <property type="term" value="F:ATPase-coupled transmembrane transporter activity"/>
    <property type="evidence" value="ECO:0007669"/>
    <property type="project" value="TreeGrafter"/>
</dbReference>
<dbReference type="OrthoDB" id="6500128at2759"/>
<dbReference type="Gene3D" id="3.40.50.300">
    <property type="entry name" value="P-loop containing nucleotide triphosphate hydrolases"/>
    <property type="match status" value="1"/>
</dbReference>
<evidence type="ECO:0000256" key="4">
    <source>
        <dbReference type="ARBA" id="ARBA00022840"/>
    </source>
</evidence>
<keyword evidence="4" id="KW-0067">ATP-binding</keyword>
<reference evidence="6" key="1">
    <citation type="submission" date="2019-09" db="EMBL/GenBank/DDBJ databases">
        <title>Bird 10,000 Genomes (B10K) Project - Family phase.</title>
        <authorList>
            <person name="Zhang G."/>
        </authorList>
    </citation>
    <scope>NUCLEOTIDE SEQUENCE</scope>
    <source>
        <strain evidence="6">B10K-IZCAS-20218</strain>
        <tissue evidence="6">Blood</tissue>
    </source>
</reference>
<keyword evidence="2" id="KW-0677">Repeat</keyword>
<feature type="non-terminal residue" evidence="6">
    <location>
        <position position="119"/>
    </location>
</feature>
<dbReference type="GO" id="GO:0012505">
    <property type="term" value="C:endomembrane system"/>
    <property type="evidence" value="ECO:0007669"/>
    <property type="project" value="UniProtKB-SubCell"/>
</dbReference>
<comment type="subcellular location">
    <subcellularLocation>
        <location evidence="1">Endomembrane system</location>
        <topology evidence="1">Multi-pass membrane protein</topology>
    </subcellularLocation>
</comment>
<gene>
    <name evidence="6" type="primary">Abcc1_2</name>
    <name evidence="6" type="ORF">ELAFOR_R15201</name>
</gene>
<dbReference type="GO" id="GO:0016020">
    <property type="term" value="C:membrane"/>
    <property type="evidence" value="ECO:0007669"/>
    <property type="project" value="TreeGrafter"/>
</dbReference>
<name>A0A851UWX5_9PASS</name>
<dbReference type="PANTHER" id="PTHR24223:SF443">
    <property type="entry name" value="MULTIDRUG-RESISTANCE LIKE PROTEIN 1, ISOFORM I"/>
    <property type="match status" value="1"/>
</dbReference>
<dbReference type="GO" id="GO:0016887">
    <property type="term" value="F:ATP hydrolysis activity"/>
    <property type="evidence" value="ECO:0007669"/>
    <property type="project" value="InterPro"/>
</dbReference>
<sequence>QMWTALEQCRLKEHVERMEGKLDATIDEGGTNFSAGQRQLICLGRALLRRSKILVLDEATAAVDVESDRDIQAVIRREFASCTIFVIAHRLNTIMDCDKILVMSAGEVAEFDSPTNLLQ</sequence>
<accession>A0A851UWX5</accession>
<comment type="caution">
    <text evidence="6">The sequence shown here is derived from an EMBL/GenBank/DDBJ whole genome shotgun (WGS) entry which is preliminary data.</text>
</comment>
<evidence type="ECO:0000259" key="5">
    <source>
        <dbReference type="Pfam" id="PF00005"/>
    </source>
</evidence>
<dbReference type="EMBL" id="WBNG01004006">
    <property type="protein sequence ID" value="NXD32211.1"/>
    <property type="molecule type" value="Genomic_DNA"/>
</dbReference>